<dbReference type="Pfam" id="PF01204">
    <property type="entry name" value="Trehalase"/>
    <property type="match status" value="1"/>
</dbReference>
<dbReference type="InterPro" id="IPR001661">
    <property type="entry name" value="Glyco_hydro_37"/>
</dbReference>
<dbReference type="GO" id="GO:0005991">
    <property type="term" value="P:trehalose metabolic process"/>
    <property type="evidence" value="ECO:0007669"/>
    <property type="project" value="InterPro"/>
</dbReference>
<reference evidence="1" key="1">
    <citation type="submission" date="2022-01" db="EMBL/GenBank/DDBJ databases">
        <authorList>
            <person name="Braso-Vives M."/>
        </authorList>
    </citation>
    <scope>NUCLEOTIDE SEQUENCE</scope>
</reference>
<sequence>MAPLSSAFLLGADPADFHSQRPQQWSRVGSFPLGGWLTCTWVPRLASIRTRNIVPVDLNAMMCLNEVALTPIYQKAGDCRSDDILLTEKKR</sequence>
<evidence type="ECO:0000313" key="2">
    <source>
        <dbReference type="Proteomes" id="UP000838412"/>
    </source>
</evidence>
<name>A0A8J9YX99_BRALA</name>
<proteinExistence type="predicted"/>
<protein>
    <submittedName>
        <fullName evidence="1">Hypp7112 protein</fullName>
    </submittedName>
</protein>
<dbReference type="InterPro" id="IPR012341">
    <property type="entry name" value="6hp_glycosidase-like_sf"/>
</dbReference>
<accession>A0A8J9YX99</accession>
<dbReference type="GO" id="GO:0004555">
    <property type="term" value="F:alpha,alpha-trehalase activity"/>
    <property type="evidence" value="ECO:0007669"/>
    <property type="project" value="InterPro"/>
</dbReference>
<organism evidence="1 2">
    <name type="scientific">Branchiostoma lanceolatum</name>
    <name type="common">Common lancelet</name>
    <name type="synonym">Amphioxus lanceolatum</name>
    <dbReference type="NCBI Taxonomy" id="7740"/>
    <lineage>
        <taxon>Eukaryota</taxon>
        <taxon>Metazoa</taxon>
        <taxon>Chordata</taxon>
        <taxon>Cephalochordata</taxon>
        <taxon>Leptocardii</taxon>
        <taxon>Amphioxiformes</taxon>
        <taxon>Branchiostomatidae</taxon>
        <taxon>Branchiostoma</taxon>
    </lineage>
</organism>
<dbReference type="OrthoDB" id="3542292at2759"/>
<gene>
    <name evidence="1" type="primary">Hypp7112</name>
    <name evidence="1" type="ORF">BLAG_LOCUS6477</name>
</gene>
<dbReference type="AlphaFoldDB" id="A0A8J9YX99"/>
<dbReference type="Gene3D" id="1.50.10.10">
    <property type="match status" value="1"/>
</dbReference>
<keyword evidence="2" id="KW-1185">Reference proteome</keyword>
<evidence type="ECO:0000313" key="1">
    <source>
        <dbReference type="EMBL" id="CAH1243531.1"/>
    </source>
</evidence>
<dbReference type="Proteomes" id="UP000838412">
    <property type="component" value="Chromosome 13"/>
</dbReference>
<dbReference type="EMBL" id="OV696698">
    <property type="protein sequence ID" value="CAH1243531.1"/>
    <property type="molecule type" value="Genomic_DNA"/>
</dbReference>